<evidence type="ECO:0000256" key="7">
    <source>
        <dbReference type="ARBA" id="ARBA00022777"/>
    </source>
</evidence>
<sequence>MHLFLTEGMGWLEVITGSMFSGKSEELIRRLRRAKYANQKVIAFKHSSDKRYDNTKVASHSKNFIEAIPASNAKEIEELVFEKYYDAEVIGIDEVQFFGLDIVPVVERFANIGKRVIVAGLDQDFRGEPFHPMPELLARAEHTDKLNAICMVCGSPASRTQRLVNGEPAYYDDPIIQVGASESYEARCRKCHIVKYREKKEGKLYFIVGTSTEIGKTYSTINLIKDDLKNNKNIIALKPIETGFKTFNSIDDSDSGKYAKLLNKELSEINEYFFNKPLSPHLASIADNTIINLNNIKTKINNALNKYDTVYIEGAGGLLVPLKDKFTFLDLIIAYRQKAEVILISANTLGTINHTLLTVDVLKRNDIKIKGIIFNNIDNIKDEKFLNDNIETIKSFTNIEILKTIDYKEI</sequence>
<evidence type="ECO:0000256" key="10">
    <source>
        <dbReference type="HAMAP-Rule" id="MF_00124"/>
    </source>
</evidence>
<dbReference type="InterPro" id="IPR001267">
    <property type="entry name" value="Thymidine_kinase"/>
</dbReference>
<keyword evidence="8 10" id="KW-0862">Zinc</keyword>
<dbReference type="GO" id="GO:0005829">
    <property type="term" value="C:cytosol"/>
    <property type="evidence" value="ECO:0007669"/>
    <property type="project" value="TreeGrafter"/>
</dbReference>
<dbReference type="EMBL" id="SOBG01000008">
    <property type="protein sequence ID" value="TDT68102.1"/>
    <property type="molecule type" value="Genomic_DNA"/>
</dbReference>
<feature type="binding site" evidence="11">
    <location>
        <begin position="375"/>
        <end position="376"/>
    </location>
    <ligand>
        <name>ATP</name>
        <dbReference type="ChEBI" id="CHEBI:30616"/>
    </ligand>
</feature>
<comment type="catalytic activity">
    <reaction evidence="10">
        <text>thymidine + ATP = dTMP + ADP + H(+)</text>
        <dbReference type="Rhea" id="RHEA:19129"/>
        <dbReference type="ChEBI" id="CHEBI:15378"/>
        <dbReference type="ChEBI" id="CHEBI:17748"/>
        <dbReference type="ChEBI" id="CHEBI:30616"/>
        <dbReference type="ChEBI" id="CHEBI:63528"/>
        <dbReference type="ChEBI" id="CHEBI:456216"/>
        <dbReference type="EC" id="2.7.1.21"/>
    </reaction>
</comment>
<evidence type="ECO:0000256" key="4">
    <source>
        <dbReference type="ARBA" id="ARBA00022679"/>
    </source>
</evidence>
<dbReference type="GO" id="GO:0004797">
    <property type="term" value="F:thymidine kinase activity"/>
    <property type="evidence" value="ECO:0007669"/>
    <property type="project" value="UniProtKB-UniRule"/>
</dbReference>
<feature type="binding site" evidence="11">
    <location>
        <begin position="213"/>
        <end position="218"/>
    </location>
    <ligand>
        <name>ATP</name>
        <dbReference type="ChEBI" id="CHEBI:30616"/>
    </ligand>
</feature>
<dbReference type="RefSeq" id="WP_134113684.1">
    <property type="nucleotide sequence ID" value="NZ_SOBG01000008.1"/>
</dbReference>
<dbReference type="GO" id="GO:0004141">
    <property type="term" value="F:dethiobiotin synthase activity"/>
    <property type="evidence" value="ECO:0007669"/>
    <property type="project" value="UniProtKB-UniRule"/>
</dbReference>
<keyword evidence="14" id="KW-1185">Reference proteome</keyword>
<evidence type="ECO:0000256" key="6">
    <source>
        <dbReference type="ARBA" id="ARBA00022741"/>
    </source>
</evidence>
<comment type="subcellular location">
    <subcellularLocation>
        <location evidence="10">Cytoplasm</location>
    </subcellularLocation>
</comment>
<dbReference type="InterPro" id="IPR020633">
    <property type="entry name" value="Thymidine_kinase_CS"/>
</dbReference>
<dbReference type="GO" id="GO:0005524">
    <property type="term" value="F:ATP binding"/>
    <property type="evidence" value="ECO:0007669"/>
    <property type="project" value="UniProtKB-UniRule"/>
</dbReference>
<dbReference type="InterPro" id="IPR027417">
    <property type="entry name" value="P-loop_NTPase"/>
</dbReference>
<dbReference type="GO" id="GO:0071897">
    <property type="term" value="P:DNA biosynthetic process"/>
    <property type="evidence" value="ECO:0007669"/>
    <property type="project" value="UniProtKB-KW"/>
</dbReference>
<comment type="function">
    <text evidence="11">Catalyzes a mechanistically unusual reaction, the ATP-dependent insertion of CO2 between the N7 and N8 nitrogen atoms of 7,8-diaminopelargonic acid (DAPA, also called 7,8-diammoniononanoate) to form a ureido ring.</text>
</comment>
<keyword evidence="3 10" id="KW-0237">DNA synthesis</keyword>
<protein>
    <recommendedName>
        <fullName evidence="10 11">Multifunctional fusion protein</fullName>
    </recommendedName>
    <domain>
        <recommendedName>
            <fullName evidence="11">ATP-dependent dethiobiotin synthetase BioD</fullName>
            <ecNumber evidence="11">6.3.3.3</ecNumber>
        </recommendedName>
        <alternativeName>
            <fullName evidence="11">DTB synthetase</fullName>
        </alternativeName>
        <alternativeName>
            <fullName evidence="11">Dethiobiotin synthase</fullName>
            <shortName evidence="11">DTBS</shortName>
        </alternativeName>
    </domain>
    <domain>
        <recommendedName>
            <fullName evidence="10">Thymidine kinase</fullName>
            <ecNumber evidence="10">2.7.1.21</ecNumber>
        </recommendedName>
    </domain>
</protein>
<keyword evidence="7 10" id="KW-0418">Kinase</keyword>
<comment type="cofactor">
    <cofactor evidence="11">
        <name>Mg(2+)</name>
        <dbReference type="ChEBI" id="CHEBI:18420"/>
    </cofactor>
</comment>
<keyword evidence="6 10" id="KW-0547">Nucleotide-binding</keyword>
<evidence type="ECO:0000313" key="14">
    <source>
        <dbReference type="Proteomes" id="UP000294678"/>
    </source>
</evidence>
<dbReference type="PANTHER" id="PTHR11441">
    <property type="entry name" value="THYMIDINE KINASE"/>
    <property type="match status" value="1"/>
</dbReference>
<dbReference type="GO" id="GO:0000287">
    <property type="term" value="F:magnesium ion binding"/>
    <property type="evidence" value="ECO:0007669"/>
    <property type="project" value="UniProtKB-UniRule"/>
</dbReference>
<dbReference type="GO" id="GO:0009102">
    <property type="term" value="P:biotin biosynthetic process"/>
    <property type="evidence" value="ECO:0007669"/>
    <property type="project" value="UniProtKB-UniRule"/>
</dbReference>
<reference evidence="13 14" key="1">
    <citation type="submission" date="2019-03" db="EMBL/GenBank/DDBJ databases">
        <title>Genomic Encyclopedia of Type Strains, Phase IV (KMG-IV): sequencing the most valuable type-strain genomes for metagenomic binning, comparative biology and taxonomic classification.</title>
        <authorList>
            <person name="Goeker M."/>
        </authorList>
    </citation>
    <scope>NUCLEOTIDE SEQUENCE [LARGE SCALE GENOMIC DNA]</scope>
    <source>
        <strain evidence="13 14">DSM 100055</strain>
    </source>
</reference>
<feature type="active site" evidence="11">
    <location>
        <position position="238"/>
    </location>
</feature>
<dbReference type="GO" id="GO:0046104">
    <property type="term" value="P:thymidine metabolic process"/>
    <property type="evidence" value="ECO:0007669"/>
    <property type="project" value="TreeGrafter"/>
</dbReference>
<dbReference type="Gene3D" id="3.40.50.300">
    <property type="entry name" value="P-loop containing nucleotide triphosphate hydrolases"/>
    <property type="match status" value="2"/>
</dbReference>
<gene>
    <name evidence="10" type="primary">tdk</name>
    <name evidence="11" type="synonym">bioD</name>
    <name evidence="13" type="ORF">EV215_1823</name>
</gene>
<evidence type="ECO:0000256" key="5">
    <source>
        <dbReference type="ARBA" id="ARBA00022723"/>
    </source>
</evidence>
<keyword evidence="2 10" id="KW-0963">Cytoplasm</keyword>
<evidence type="ECO:0000256" key="8">
    <source>
        <dbReference type="ARBA" id="ARBA00022833"/>
    </source>
</evidence>
<dbReference type="EC" id="6.3.3.3" evidence="11"/>
<dbReference type="Pfam" id="PF13500">
    <property type="entry name" value="AAA_26"/>
    <property type="match status" value="1"/>
</dbReference>
<comment type="similarity">
    <text evidence="11">Belongs to the dethiobiotin synthetase family.</text>
</comment>
<dbReference type="Pfam" id="PF00265">
    <property type="entry name" value="TK"/>
    <property type="match status" value="1"/>
</dbReference>
<keyword evidence="5 10" id="KW-0479">Metal-binding</keyword>
<proteinExistence type="inferred from homology"/>
<dbReference type="HAMAP" id="MF_00336">
    <property type="entry name" value="BioD"/>
    <property type="match status" value="1"/>
</dbReference>
<feature type="active site" description="Proton acceptor" evidence="10">
    <location>
        <position position="94"/>
    </location>
</feature>
<keyword evidence="4 10" id="KW-0808">Transferase</keyword>
<evidence type="ECO:0000256" key="12">
    <source>
        <dbReference type="RuleBase" id="RU004165"/>
    </source>
</evidence>
<feature type="binding site" evidence="11">
    <location>
        <position position="217"/>
    </location>
    <ligand>
        <name>Mg(2+)</name>
        <dbReference type="ChEBI" id="CHEBI:18420"/>
    </ligand>
</feature>
<comment type="similarity">
    <text evidence="1 10 12">Belongs to the thymidine kinase family.</text>
</comment>
<evidence type="ECO:0000256" key="9">
    <source>
        <dbReference type="ARBA" id="ARBA00022840"/>
    </source>
</evidence>
<evidence type="ECO:0000256" key="11">
    <source>
        <dbReference type="HAMAP-Rule" id="MF_00336"/>
    </source>
</evidence>
<feature type="binding site" evidence="10">
    <location>
        <position position="188"/>
    </location>
    <ligand>
        <name>Zn(2+)</name>
        <dbReference type="ChEBI" id="CHEBI:29105"/>
    </ligand>
</feature>
<comment type="subunit">
    <text evidence="10">Homotetramer.</text>
</comment>
<dbReference type="EC" id="2.7.1.21" evidence="10"/>
<dbReference type="FunFam" id="3.30.60.20:FF:000026">
    <property type="entry name" value="Thymidine kinase"/>
    <property type="match status" value="1"/>
</dbReference>
<evidence type="ECO:0000256" key="1">
    <source>
        <dbReference type="ARBA" id="ARBA00007587"/>
    </source>
</evidence>
<evidence type="ECO:0000256" key="2">
    <source>
        <dbReference type="ARBA" id="ARBA00022490"/>
    </source>
</evidence>
<dbReference type="NCBIfam" id="NF003296">
    <property type="entry name" value="PRK04296.1-1"/>
    <property type="match status" value="1"/>
</dbReference>
<dbReference type="Gene3D" id="3.30.60.20">
    <property type="match status" value="1"/>
</dbReference>
<dbReference type="NCBIfam" id="TIGR00347">
    <property type="entry name" value="bioD"/>
    <property type="match status" value="1"/>
</dbReference>
<comment type="caution">
    <text evidence="13">The sequence shown here is derived from an EMBL/GenBank/DDBJ whole genome shotgun (WGS) entry which is preliminary data.</text>
</comment>
<keyword evidence="11" id="KW-0436">Ligase</keyword>
<evidence type="ECO:0000256" key="3">
    <source>
        <dbReference type="ARBA" id="ARBA00022634"/>
    </source>
</evidence>
<dbReference type="SUPFAM" id="SSF52540">
    <property type="entry name" value="P-loop containing nucleoside triphosphate hydrolases"/>
    <property type="match status" value="2"/>
</dbReference>
<dbReference type="SUPFAM" id="SSF57716">
    <property type="entry name" value="Glucocorticoid receptor-like (DNA-binding domain)"/>
    <property type="match status" value="1"/>
</dbReference>
<dbReference type="HAMAP" id="MF_00124">
    <property type="entry name" value="Thymidine_kinase"/>
    <property type="match status" value="1"/>
</dbReference>
<feature type="binding site" evidence="10">
    <location>
        <begin position="93"/>
        <end position="96"/>
    </location>
    <ligand>
        <name>ATP</name>
        <dbReference type="ChEBI" id="CHEBI:30616"/>
    </ligand>
</feature>
<dbReference type="CDD" id="cd03109">
    <property type="entry name" value="DTBS"/>
    <property type="match status" value="1"/>
</dbReference>
<keyword evidence="11" id="KW-0460">Magnesium</keyword>
<comment type="pathway">
    <text evidence="11">Cofactor biosynthesis; biotin biosynthesis; biotin from 7,8-diaminononanoate: step 1/2.</text>
</comment>
<comment type="subunit">
    <text evidence="11">Homodimer.</text>
</comment>
<dbReference type="PANTHER" id="PTHR11441:SF0">
    <property type="entry name" value="THYMIDINE KINASE, CYTOSOLIC"/>
    <property type="match status" value="1"/>
</dbReference>
<feature type="binding site" evidence="11">
    <location>
        <position position="254"/>
    </location>
    <ligand>
        <name>ATP</name>
        <dbReference type="ChEBI" id="CHEBI:30616"/>
    </ligand>
</feature>
<feature type="binding site" evidence="10">
    <location>
        <position position="191"/>
    </location>
    <ligand>
        <name>Zn(2+)</name>
        <dbReference type="ChEBI" id="CHEBI:29105"/>
    </ligand>
</feature>
<dbReference type="AlphaFoldDB" id="A0AA46I548"/>
<dbReference type="InterPro" id="IPR004472">
    <property type="entry name" value="DTB_synth_BioD"/>
</dbReference>
<keyword evidence="9 10" id="KW-0067">ATP-binding</keyword>
<organism evidence="13 14">
    <name type="scientific">Hypnocyclicus thermotrophus</name>
    <dbReference type="NCBI Taxonomy" id="1627895"/>
    <lineage>
        <taxon>Bacteria</taxon>
        <taxon>Fusobacteriati</taxon>
        <taxon>Fusobacteriota</taxon>
        <taxon>Fusobacteriia</taxon>
        <taxon>Fusobacteriales</taxon>
        <taxon>Fusobacteriaceae</taxon>
        <taxon>Hypnocyclicus</taxon>
    </lineage>
</organism>
<dbReference type="Proteomes" id="UP000294678">
    <property type="component" value="Unassembled WGS sequence"/>
</dbReference>
<feature type="binding site" evidence="11">
    <location>
        <position position="254"/>
    </location>
    <ligand>
        <name>Mg(2+)</name>
        <dbReference type="ChEBI" id="CHEBI:18420"/>
    </ligand>
</feature>
<dbReference type="PROSITE" id="PS00603">
    <property type="entry name" value="TK_CELLULAR_TYPE"/>
    <property type="match status" value="1"/>
</dbReference>
<comment type="catalytic activity">
    <reaction evidence="11">
        <text>(7R,8S)-7,8-diammoniononanoate + CO2 + ATP = (4R,5S)-dethiobiotin + ADP + phosphate + 3 H(+)</text>
        <dbReference type="Rhea" id="RHEA:15805"/>
        <dbReference type="ChEBI" id="CHEBI:15378"/>
        <dbReference type="ChEBI" id="CHEBI:16526"/>
        <dbReference type="ChEBI" id="CHEBI:30616"/>
        <dbReference type="ChEBI" id="CHEBI:43474"/>
        <dbReference type="ChEBI" id="CHEBI:149469"/>
        <dbReference type="ChEBI" id="CHEBI:149473"/>
        <dbReference type="ChEBI" id="CHEBI:456216"/>
        <dbReference type="EC" id="6.3.3.3"/>
    </reaction>
</comment>
<feature type="binding site" evidence="11">
    <location>
        <begin position="313"/>
        <end position="316"/>
    </location>
    <ligand>
        <name>ATP</name>
        <dbReference type="ChEBI" id="CHEBI:30616"/>
    </ligand>
</feature>
<comment type="caution">
    <text evidence="11">Lacks conserved residue(s) required for the propagation of feature annotation.</text>
</comment>
<keyword evidence="11" id="KW-0093">Biotin biosynthesis</keyword>
<evidence type="ECO:0000313" key="13">
    <source>
        <dbReference type="EMBL" id="TDT68102.1"/>
    </source>
</evidence>
<dbReference type="GO" id="GO:0008270">
    <property type="term" value="F:zinc ion binding"/>
    <property type="evidence" value="ECO:0007669"/>
    <property type="project" value="UniProtKB-UniRule"/>
</dbReference>
<feature type="binding site" evidence="10">
    <location>
        <position position="153"/>
    </location>
    <ligand>
        <name>Zn(2+)</name>
        <dbReference type="ChEBI" id="CHEBI:29105"/>
    </ligand>
</feature>
<name>A0AA46I548_9FUSO</name>
<accession>A0AA46I548</accession>
<feature type="binding site" evidence="11">
    <location>
        <position position="313"/>
    </location>
    <ligand>
        <name>Mg(2+)</name>
        <dbReference type="ChEBI" id="CHEBI:18420"/>
    </ligand>
</feature>
<feature type="binding site" evidence="11">
    <location>
        <position position="242"/>
    </location>
    <ligand>
        <name>substrate</name>
    </ligand>
</feature>
<feature type="binding site" evidence="10">
    <location>
        <begin position="17"/>
        <end position="24"/>
    </location>
    <ligand>
        <name>ATP</name>
        <dbReference type="ChEBI" id="CHEBI:30616"/>
    </ligand>
</feature>
<feature type="binding site" evidence="10">
    <location>
        <position position="150"/>
    </location>
    <ligand>
        <name>Zn(2+)</name>
        <dbReference type="ChEBI" id="CHEBI:29105"/>
    </ligand>
</feature>